<evidence type="ECO:0000313" key="1">
    <source>
        <dbReference type="EMBL" id="EHK67719.1"/>
    </source>
</evidence>
<dbReference type="Proteomes" id="UP000003113">
    <property type="component" value="Unassembled WGS sequence"/>
</dbReference>
<name>H0F1Z3_9BURK</name>
<keyword evidence="2" id="KW-1185">Reference proteome</keyword>
<reference evidence="1 2" key="1">
    <citation type="journal article" date="2012" name="J. Bacteriol.">
        <title>Genome sequence of the highly efficient arsenite-oxidizing bacterium Achromobacter arsenitoxydans SY8.</title>
        <authorList>
            <person name="Li X."/>
            <person name="Hu Y."/>
            <person name="Gong J."/>
            <person name="Lin Y."/>
            <person name="Johnstone L."/>
            <person name="Rensing C."/>
            <person name="Wang G."/>
        </authorList>
    </citation>
    <scope>NUCLEOTIDE SEQUENCE [LARGE SCALE GENOMIC DNA]</scope>
    <source>
        <strain evidence="1 2">SY8</strain>
    </source>
</reference>
<dbReference type="NCBIfam" id="TIGR03373">
    <property type="entry name" value="VI_minor_4"/>
    <property type="match status" value="1"/>
</dbReference>
<proteinExistence type="predicted"/>
<dbReference type="STRING" id="477184.KYC_03897"/>
<sequence length="229" mass="25451">MNLPRPAYWGKLPAYGDFVRQSAPSEVQEAWRTWLRGPLQRARQESRLADAHAMPWSFVMTPGCLAFSRDRYVAGVYAQSQDKFGREHPFLMWFLLDPAKVSSLLGTHDNALFCLSRLLCGHLTAPAPGLSEGLIDQINRLWRVPRGGLLRGLRRSNDGPDFAAARAWAHAGPSDGQTDGLAGVPYAPWRDWPSTIFGDSTQAWYWQQDAQAGYVSFLSVAASESADLD</sequence>
<protein>
    <submittedName>
        <fullName evidence="1">Putative cytoplasmic protein</fullName>
    </submittedName>
</protein>
<dbReference type="Pfam" id="PF09867">
    <property type="entry name" value="TagF_N"/>
    <property type="match status" value="1"/>
</dbReference>
<accession>H0F1Z3</accession>
<dbReference type="RefSeq" id="WP_008159053.1">
    <property type="nucleotide sequence ID" value="NZ_AGUF01000016.1"/>
</dbReference>
<dbReference type="InterPro" id="IPR038225">
    <property type="entry name" value="TagF_sf"/>
</dbReference>
<dbReference type="eggNOG" id="COG3913">
    <property type="taxonomic scope" value="Bacteria"/>
</dbReference>
<dbReference type="InterPro" id="IPR017748">
    <property type="entry name" value="TagF"/>
</dbReference>
<organism evidence="1 2">
    <name type="scientific">Achromobacter arsenitoxydans SY8</name>
    <dbReference type="NCBI Taxonomy" id="477184"/>
    <lineage>
        <taxon>Bacteria</taxon>
        <taxon>Pseudomonadati</taxon>
        <taxon>Pseudomonadota</taxon>
        <taxon>Betaproteobacteria</taxon>
        <taxon>Burkholderiales</taxon>
        <taxon>Alcaligenaceae</taxon>
        <taxon>Achromobacter</taxon>
    </lineage>
</organism>
<dbReference type="PATRIC" id="fig|477184.5.peg.771"/>
<dbReference type="Gene3D" id="3.40.1730.10">
    <property type="entry name" value="pa0076 domain"/>
    <property type="match status" value="1"/>
</dbReference>
<evidence type="ECO:0000313" key="2">
    <source>
        <dbReference type="Proteomes" id="UP000003113"/>
    </source>
</evidence>
<dbReference type="AlphaFoldDB" id="H0F1Z3"/>
<gene>
    <name evidence="1" type="ORF">KYC_03897</name>
</gene>
<comment type="caution">
    <text evidence="1">The sequence shown here is derived from an EMBL/GenBank/DDBJ whole genome shotgun (WGS) entry which is preliminary data.</text>
</comment>
<dbReference type="EMBL" id="AGUF01000016">
    <property type="protein sequence ID" value="EHK67719.1"/>
    <property type="molecule type" value="Genomic_DNA"/>
</dbReference>